<dbReference type="InterPro" id="IPR052595">
    <property type="entry name" value="LRRC69/RLP"/>
</dbReference>
<dbReference type="InterPro" id="IPR003591">
    <property type="entry name" value="Leu-rich_rpt_typical-subtyp"/>
</dbReference>
<keyword evidence="3" id="KW-0677">Repeat</keyword>
<dbReference type="InterPro" id="IPR001611">
    <property type="entry name" value="Leu-rich_rpt"/>
</dbReference>
<organism evidence="8 9">
    <name type="scientific">Edaphochlamys debaryana</name>
    <dbReference type="NCBI Taxonomy" id="47281"/>
    <lineage>
        <taxon>Eukaryota</taxon>
        <taxon>Viridiplantae</taxon>
        <taxon>Chlorophyta</taxon>
        <taxon>core chlorophytes</taxon>
        <taxon>Chlorophyceae</taxon>
        <taxon>CS clade</taxon>
        <taxon>Chlamydomonadales</taxon>
        <taxon>Chlamydomonadales incertae sedis</taxon>
        <taxon>Edaphochlamys</taxon>
    </lineage>
</organism>
<evidence type="ECO:0000256" key="4">
    <source>
        <dbReference type="SAM" id="MobiDB-lite"/>
    </source>
</evidence>
<feature type="transmembrane region" description="Helical" evidence="5">
    <location>
        <begin position="744"/>
        <end position="762"/>
    </location>
</feature>
<keyword evidence="5" id="KW-0812">Transmembrane</keyword>
<feature type="signal peptide" evidence="6">
    <location>
        <begin position="1"/>
        <end position="16"/>
    </location>
</feature>
<evidence type="ECO:0000256" key="6">
    <source>
        <dbReference type="SAM" id="SignalP"/>
    </source>
</evidence>
<evidence type="ECO:0000256" key="2">
    <source>
        <dbReference type="ARBA" id="ARBA00022614"/>
    </source>
</evidence>
<feature type="region of interest" description="Disordered" evidence="4">
    <location>
        <begin position="1712"/>
        <end position="1737"/>
    </location>
</feature>
<feature type="region of interest" description="Disordered" evidence="4">
    <location>
        <begin position="2474"/>
        <end position="2496"/>
    </location>
</feature>
<feature type="compositionally biased region" description="Gly residues" evidence="4">
    <location>
        <begin position="2350"/>
        <end position="2360"/>
    </location>
</feature>
<feature type="region of interest" description="Disordered" evidence="4">
    <location>
        <begin position="1009"/>
        <end position="1029"/>
    </location>
</feature>
<feature type="compositionally biased region" description="Low complexity" evidence="4">
    <location>
        <begin position="2676"/>
        <end position="2685"/>
    </location>
</feature>
<keyword evidence="9" id="KW-1185">Reference proteome</keyword>
<feature type="compositionally biased region" description="Low complexity" evidence="4">
    <location>
        <begin position="1368"/>
        <end position="1382"/>
    </location>
</feature>
<keyword evidence="5" id="KW-1133">Transmembrane helix</keyword>
<keyword evidence="5" id="KW-0472">Membrane</keyword>
<dbReference type="EMBL" id="JAEHOE010000001">
    <property type="protein sequence ID" value="KAG2502119.1"/>
    <property type="molecule type" value="Genomic_DNA"/>
</dbReference>
<dbReference type="InterPro" id="IPR001054">
    <property type="entry name" value="A/G_cyclase"/>
</dbReference>
<dbReference type="Gene3D" id="3.30.70.1230">
    <property type="entry name" value="Nucleotide cyclase"/>
    <property type="match status" value="3"/>
</dbReference>
<feature type="compositionally biased region" description="Low complexity" evidence="4">
    <location>
        <begin position="2268"/>
        <end position="2285"/>
    </location>
</feature>
<feature type="compositionally biased region" description="Polar residues" evidence="4">
    <location>
        <begin position="1078"/>
        <end position="1091"/>
    </location>
</feature>
<dbReference type="PROSITE" id="PS50125">
    <property type="entry name" value="GUANYLATE_CYCLASE_2"/>
    <property type="match status" value="1"/>
</dbReference>
<keyword evidence="6" id="KW-0732">Signal</keyword>
<evidence type="ECO:0000256" key="5">
    <source>
        <dbReference type="SAM" id="Phobius"/>
    </source>
</evidence>
<feature type="compositionally biased region" description="Low complexity" evidence="4">
    <location>
        <begin position="1187"/>
        <end position="1203"/>
    </location>
</feature>
<feature type="compositionally biased region" description="Low complexity" evidence="4">
    <location>
        <begin position="2724"/>
        <end position="2776"/>
    </location>
</feature>
<feature type="compositionally biased region" description="Gly residues" evidence="4">
    <location>
        <begin position="951"/>
        <end position="971"/>
    </location>
</feature>
<feature type="compositionally biased region" description="Gly residues" evidence="4">
    <location>
        <begin position="1314"/>
        <end position="1338"/>
    </location>
</feature>
<feature type="region of interest" description="Disordered" evidence="4">
    <location>
        <begin position="2140"/>
        <end position="2360"/>
    </location>
</feature>
<feature type="compositionally biased region" description="Low complexity" evidence="4">
    <location>
        <begin position="1274"/>
        <end position="1290"/>
    </location>
</feature>
<evidence type="ECO:0000256" key="3">
    <source>
        <dbReference type="ARBA" id="ARBA00022737"/>
    </source>
</evidence>
<feature type="chain" id="PRO_5032512003" description="Guanylate cyclase domain-containing protein" evidence="6">
    <location>
        <begin position="17"/>
        <end position="2798"/>
    </location>
</feature>
<dbReference type="GO" id="GO:0009190">
    <property type="term" value="P:cyclic nucleotide biosynthetic process"/>
    <property type="evidence" value="ECO:0007669"/>
    <property type="project" value="InterPro"/>
</dbReference>
<feature type="compositionally biased region" description="Low complexity" evidence="4">
    <location>
        <begin position="2158"/>
        <end position="2170"/>
    </location>
</feature>
<feature type="compositionally biased region" description="Low complexity" evidence="4">
    <location>
        <begin position="2651"/>
        <end position="2668"/>
    </location>
</feature>
<dbReference type="SUPFAM" id="SSF52058">
    <property type="entry name" value="L domain-like"/>
    <property type="match status" value="1"/>
</dbReference>
<feature type="compositionally biased region" description="Low complexity" evidence="4">
    <location>
        <begin position="1146"/>
        <end position="1155"/>
    </location>
</feature>
<dbReference type="PANTHER" id="PTHR48057">
    <property type="entry name" value="LEUCINE-RICH REPEAT SERINE/THREONINE-PROTEIN KINASE 1"/>
    <property type="match status" value="1"/>
</dbReference>
<dbReference type="SMART" id="SM00369">
    <property type="entry name" value="LRR_TYP"/>
    <property type="match status" value="2"/>
</dbReference>
<feature type="compositionally biased region" description="Gly residues" evidence="4">
    <location>
        <begin position="1134"/>
        <end position="1145"/>
    </location>
</feature>
<feature type="region of interest" description="Disordered" evidence="4">
    <location>
        <begin position="2648"/>
        <end position="2798"/>
    </location>
</feature>
<name>A0A836C7K7_9CHLO</name>
<keyword evidence="2" id="KW-0433">Leucine-rich repeat</keyword>
<feature type="compositionally biased region" description="Low complexity" evidence="4">
    <location>
        <begin position="1167"/>
        <end position="1180"/>
    </location>
</feature>
<feature type="compositionally biased region" description="Polar residues" evidence="4">
    <location>
        <begin position="786"/>
        <end position="795"/>
    </location>
</feature>
<evidence type="ECO:0000259" key="7">
    <source>
        <dbReference type="PROSITE" id="PS50125"/>
    </source>
</evidence>
<evidence type="ECO:0000313" key="9">
    <source>
        <dbReference type="Proteomes" id="UP000612055"/>
    </source>
</evidence>
<gene>
    <name evidence="8" type="ORF">HYH03_000611</name>
</gene>
<feature type="compositionally biased region" description="Basic residues" evidence="4">
    <location>
        <begin position="1793"/>
        <end position="1816"/>
    </location>
</feature>
<feature type="compositionally biased region" description="Low complexity" evidence="4">
    <location>
        <begin position="1866"/>
        <end position="1902"/>
    </location>
</feature>
<comment type="caution">
    <text evidence="8">The sequence shown here is derived from an EMBL/GenBank/DDBJ whole genome shotgun (WGS) entry which is preliminary data.</text>
</comment>
<proteinExistence type="predicted"/>
<accession>A0A836C7K7</accession>
<feature type="compositionally biased region" description="Low complexity" evidence="4">
    <location>
        <begin position="2140"/>
        <end position="2151"/>
    </location>
</feature>
<feature type="compositionally biased region" description="Basic and acidic residues" evidence="4">
    <location>
        <begin position="1353"/>
        <end position="1362"/>
    </location>
</feature>
<feature type="compositionally biased region" description="Gly residues" evidence="4">
    <location>
        <begin position="808"/>
        <end position="831"/>
    </location>
</feature>
<dbReference type="Pfam" id="PF00211">
    <property type="entry name" value="Guanylate_cyc"/>
    <property type="match status" value="1"/>
</dbReference>
<feature type="region of interest" description="Disordered" evidence="4">
    <location>
        <begin position="690"/>
        <end position="741"/>
    </location>
</feature>
<evidence type="ECO:0000256" key="1">
    <source>
        <dbReference type="ARBA" id="ARBA00004430"/>
    </source>
</evidence>
<feature type="compositionally biased region" description="Low complexity" evidence="4">
    <location>
        <begin position="1119"/>
        <end position="1133"/>
    </location>
</feature>
<feature type="compositionally biased region" description="Low complexity" evidence="4">
    <location>
        <begin position="2307"/>
        <end position="2322"/>
    </location>
</feature>
<dbReference type="GO" id="GO:0035556">
    <property type="term" value="P:intracellular signal transduction"/>
    <property type="evidence" value="ECO:0007669"/>
    <property type="project" value="InterPro"/>
</dbReference>
<dbReference type="Gene3D" id="3.80.10.10">
    <property type="entry name" value="Ribonuclease Inhibitor"/>
    <property type="match status" value="1"/>
</dbReference>
<dbReference type="GO" id="GO:0005930">
    <property type="term" value="C:axoneme"/>
    <property type="evidence" value="ECO:0007669"/>
    <property type="project" value="UniProtKB-SubCell"/>
</dbReference>
<feature type="compositionally biased region" description="Gly residues" evidence="4">
    <location>
        <begin position="2256"/>
        <end position="2267"/>
    </location>
</feature>
<feature type="domain" description="Guanylate cyclase" evidence="7">
    <location>
        <begin position="598"/>
        <end position="655"/>
    </location>
</feature>
<dbReference type="InterPro" id="IPR029787">
    <property type="entry name" value="Nucleotide_cyclase"/>
</dbReference>
<dbReference type="InterPro" id="IPR032675">
    <property type="entry name" value="LRR_dom_sf"/>
</dbReference>
<feature type="transmembrane region" description="Helical" evidence="5">
    <location>
        <begin position="543"/>
        <end position="566"/>
    </location>
</feature>
<sequence>MRLLLVLWALAAGALAYADAAQSAAGSREQRRSGHAVARRATVVRRLLQDAGGASGLGLAASAPACDPACELAQRGALTNLFDAWGGSGWYRKGDWLSSGVHVCRWEGVSCCLLAVGDANGATLQAAPLLGSDPACPDSATGVMSLSLALNNMSGDVGAVAWGTLAATLRILELDDNALYGSTTSLAPLVNLTLLSAGTNQLSGPVDPLTRLREAAAILLHANRLAGPLPGELLQLPKLQVLDLDSNLLTGALPPEAFLAGGGVLRDVHLGNNGLEGPFPELPAGSQLSASLSYVELSSNALNGSLPRYLGLIPLTHLDASGNRLAGPVAPLLRSAWALYFLSLANNSLTGSIPDDLRGRHLQTLDLSSNLLTGSLPPALGRMLDLEQLALEGNAGLGGALPGSLGATGTLVYVDVLGTGLRAALPGAAGMPPYIGLSNSTYPSGPDAGDPLCPQPYLRQVSTSDASHVGIAPYYWHYQGCACAYGYVAEFDVAYANGTNATTTNAAANASDPDDWGPVVGMRCVLLPPEPRPPRGGGSGAMIPWWAILSIVAGGLLLLAAGLLLLHRLVPSVVRYRAMLAKRMPPGFSRRQRGCVVTLVLTDVEGSTELWEWDTDLMAAAIDLHDHTLRSQMSKWYGYEVQTEGDAFLMAFHEPADAVGWCITTQLQLLNAEWDNELFRHHKACVETVDSISSQQGGQAGHREPGRGHSHGPAPVPESGPALGPGPGGPPAPPQTTEAAGVRAAMAAAGLGGFGGGGLALAQGPNSLILQPSLPPGVLLGGPMGQHSSGNTPPRTSGCGVEDVGAAPGAGAGGGGGAAGRAPSGRGGGEGGDGRQLKWSEDVKHHDGTVSLASDLVGFTKYTRQSVLFRGLRVRMGVATGVTDAITSHAITQRMEYSGEVYRRVQAVAELPQGGQVLLDANTFNAIHNHLNDLGIRTVQVLTRDKRTTHAGGGRSGVGSGGGGGGGGGLRRGSFEIRKQPRPRRSLELAVAPEQVPDPAMMVLEAMEGSGVEEGERDAEGGGQLSAAPSARRPILQLWSAMSGLHRYNSSRAPPASPLPRQATGSEASARNSGALPSPTTSPWSAISTALRSPPPASGGGAAPPAPASAPPTAPAPAPTLGSPLPNGSAAVDAGGGGGGGGGTPAAGFVPTAPASSPLGQLQLHVASQLQQAQGQSPQQHPHHHGSGPAAQAPQAQAQAQAPVSALAHSKQHSSSYRQHHAYFSLTGSGTGGGAGGGGTAPNVGLAAAAAAAGILVAPPHLDGGSSGAGPSGAMGSSSAAAGPLLGPRGMSRDSSGRGNDSGPLRPASHPGAGREGAGGGGGPASAGPARAGGGTGAGSASDPDSGFLVSPRDPRIGHLREVPQGSTANAGPTTRAAAALDSAAREQLRRSSLAPAIAVVNMGVFELNAGGSVEYVNITQVLVPGLEERARLCRPPDDVHQLTPGYFNAPATLVAPLGAMRPGSRLRTAFPYVTLVFLAMERYADMLAVNRDLSLDVMASYNDCVRRSLLACNGYECQEQEGNYMIAFAQPAEALEWCLMVQELMMEVAWSAPMLALPSCHEELQPLTGAVLFRGPRIKAGVYQGFPTRVSPHSTTGRADYFGPLVNRAARYCHAAAQGGQVIVARPLVEDILKALLGPAWVAARAVPEEALPLRLAAGVDNARVVPPRWCMPQDAGSMGAGGAGAAGAQGGGRRGSSLVLGQALGFVGRRRSGTEAAGHARTAFTGDGTESQGEAHSNLGSVIVMQERPASPFVEPGGAHPHPPHRGHRGSMEASRFSNTGSEAPSPGYHDHHHNGHRNHHNHRRSNRNSHNRHVPVQSSLLEASEDPVSPRGQPAALVSSPEPALEGGEAAQLQEANGPLGIQSGSDSSVQSSPSRSPAGSGSASGSRSPSRSRTVSDPGTGPSHGGPYGSTNPSTVSPHDAAPGGRRRDGAPASAPLDDEDAPEPSFRGFETVEVSPLELASFGVSLAALPRRMRQATEQALTEARRQGGGGMRAASAAYARRPTAPGMSGAAPHSAAMARAQPGQWRAPSQGTVYVAEALARSAAAVNLAPGGELSALSLGRGPSVTAAAAAAGAGAWGSLGALPGPRSGVGSAGLRPPLATDPAYYPADLAPPAQQELRAAAALAAMRAGRAASGSSRRGFGALPSPGPGGALPSLPSLPSEGAVRGGGGLGPGWEAAQQQQQRGVGPGRMSLEVQGVYRGTAGGSGPPPRISAGQLPLTHGHGQPRSAAGMRSAFATAGVGPGGPPSAGYGGHGAAGGATGPASGQAQPHSHGPNLLHHPGHGQGPPPLHAQLLSPPGPGTHHPSAAAGSAATSGMQPPSRRASSRRMQPHVAAPPHSQPSGQHGGAAAGGGAASGYPSYTAYGGAGGGGGGGHQAVMQSIDVESAMSQEHSAAFAALWDIAYDEGGLVSTMSNAFVERDTGHTSHHVPAASYNGAGGGRRTPYYATGDLPFEEVLELGGEGDVEAVTGPRRGSGGGAPIGRRLPAAQRPERAKQRGSFMMMESAPGCLPTLPEQCIRRRVGAFKWLWAAELVVEDLGLYRFKGVAGNHPIVSVSTAVTAERKLGSRVKKTKGERVEPGRGLLYRVQLQPAERLAAAAAAAAGSGGAGGSAGGAGAAGPGGGGAVVGGDAANAHNLSGAFAQLPPAQSSGVPSPGPAAAAGTGTGAGAVPGAATHSRPPTSPPSATPGAAGSESASLRAPGSPSLGLHQSGVRLDSPTGRTTPTLQLQLPPSLLRTGAVPSGLRLGSSSPASPRAGGAPAAAAAAAAAALMQGPGSDAASGDHPLGGAGDR</sequence>
<feature type="region of interest" description="Disordered" evidence="4">
    <location>
        <begin position="1264"/>
        <end position="1382"/>
    </location>
</feature>
<feature type="region of interest" description="Disordered" evidence="4">
    <location>
        <begin position="948"/>
        <end position="991"/>
    </location>
</feature>
<dbReference type="OrthoDB" id="552043at2759"/>
<feature type="region of interest" description="Disordered" evidence="4">
    <location>
        <begin position="1753"/>
        <end position="1951"/>
    </location>
</feature>
<feature type="compositionally biased region" description="Polar residues" evidence="4">
    <location>
        <begin position="1063"/>
        <end position="1072"/>
    </location>
</feature>
<protein>
    <recommendedName>
        <fullName evidence="7">Guanylate cyclase domain-containing protein</fullName>
    </recommendedName>
</protein>
<dbReference type="PANTHER" id="PTHR48057:SF7">
    <property type="entry name" value="LEUCINE-RICH REPEAT SERINE_THREONINE-PROTEIN KINASE 1"/>
    <property type="match status" value="1"/>
</dbReference>
<evidence type="ECO:0000313" key="8">
    <source>
        <dbReference type="EMBL" id="KAG2502119.1"/>
    </source>
</evidence>
<dbReference type="Pfam" id="PF00560">
    <property type="entry name" value="LRR_1"/>
    <property type="match status" value="1"/>
</dbReference>
<reference evidence="8" key="1">
    <citation type="journal article" date="2020" name="bioRxiv">
        <title>Comparative genomics of Chlamydomonas.</title>
        <authorList>
            <person name="Craig R.J."/>
            <person name="Hasan A.R."/>
            <person name="Ness R.W."/>
            <person name="Keightley P.D."/>
        </authorList>
    </citation>
    <scope>NUCLEOTIDE SEQUENCE</scope>
    <source>
        <strain evidence="8">CCAP 11/70</strain>
    </source>
</reference>
<feature type="compositionally biased region" description="Low complexity" evidence="4">
    <location>
        <begin position="1998"/>
        <end position="2010"/>
    </location>
</feature>
<feature type="compositionally biased region" description="Pro residues" evidence="4">
    <location>
        <begin position="1104"/>
        <end position="1118"/>
    </location>
</feature>
<dbReference type="SUPFAM" id="SSF55073">
    <property type="entry name" value="Nucleotide cyclase"/>
    <property type="match status" value="2"/>
</dbReference>
<feature type="region of interest" description="Disordered" evidence="4">
    <location>
        <begin position="779"/>
        <end position="837"/>
    </location>
</feature>
<feature type="compositionally biased region" description="Low complexity" evidence="4">
    <location>
        <begin position="2693"/>
        <end position="2703"/>
    </location>
</feature>
<comment type="subcellular location">
    <subcellularLocation>
        <location evidence="1">Cytoplasm</location>
        <location evidence="1">Cytoskeleton</location>
        <location evidence="1">Cilium axoneme</location>
    </subcellularLocation>
</comment>
<dbReference type="Proteomes" id="UP000612055">
    <property type="component" value="Unassembled WGS sequence"/>
</dbReference>
<feature type="region of interest" description="Disordered" evidence="4">
    <location>
        <begin position="1049"/>
        <end position="1216"/>
    </location>
</feature>
<feature type="region of interest" description="Disordered" evidence="4">
    <location>
        <begin position="1988"/>
        <end position="2030"/>
    </location>
</feature>